<sequence length="3558" mass="384758">MLNETVVESNPIRLECRAAGNPPPVITWYKDNHPLSGSTSVVFLNRGQILDIERTQISDAGIYKCVAINSAGATELFYSLQVHGSSSMVEVVVNNLARLECEARGIPAPSLTWLKDGSPVSSFANGIQVLSGGRILALTSAQMGDTGRYTCVAVNAAGEKQRDIDLRVYVPPNIMGEEQNVSVLISQAVELICQSDAVPPPTLLWLKDGRPLLKKSGLSISEDGSVLKIEDAQVQDTGRYTCEATNVAGKTEKNYNVNIWVPPSIYGSDELVQLTAIEGNLITLLCESSSLVLTDSAGRVRILSGGRRLQISVAEKADAGLYTCVASNVAGIANKDYNLQVYANSGSHRPEMIVIRGKSISLECEVQGIPQPTVTWMKDGRPLTTGKGVEILDEGRILQLKNVHVSDTGRYVCVAMNVAGMTDKRYDLTPPSIIGNQGVPENVSVVEKSSVSLTCEASGIPLPSITWLKDGWPVSLGSSVKILSGGRMLRLMQTRPEDAGQYTCIVRNAAGEERKMFGLSVLVPPHIVGENTLEDVKIKEKQSVTLTCEATGNPVPQITWHKDGQLLLEDENHHFMSDGRFLQITSAQVSHTGRYTCLASNPAGDKSKSFSLNVFVSPTIAGVDSDGSPEDVIVILNSPTSLVCEAYSYPPATITWFKDGSPLESNRNIRILPGGRTLQILNAQEDNAGRYSCVATNEAGEMIKHYELKVYIPPIIKKGDLLGPGLSPKEVKIRPLKSDDHVSIAANGHTLQIKEAQISDTGRYTCAASNLAGEDELDFDVNIQVPPSFQKLWEIGNMLDTGRSGEARDVIINNPISLHCETSAAPPPTLTWYKDGRPLTSSDRVLILPGGRVLQIPRAKVEDAGRYTCVAVNEAGEDSLQYDVLPPVIKGANGDLPEEVTVLVNKSARMECASSGSPAPRNSWQKDGQPLLEDEHHKFLSDGRILQILSAQIADIGRYVCVAENIAGSAKKYFNLNVHVPPGIIGPTHEHLSVVVNHFISLTCEVSGFPPPDLSWLKNEQPIKPNTNVLIVPGGRTLQIIRAKVSDGGEYTCIAINQAGESKKKVSLTVHVPPSIKDHGSESLSVVNVREGTSVSLECESNAVPPPVITWSKNGRTITDSTHVEILTGGQTLHIKRAEVSDTGQYVCRAINVAGRDDKNFHLNVYVPPSIEGPEREVIVETVSTPVTLTCDATGIPPPTITWLKNHKPIENSDPLEVHILSGGTKLQIARPQRADSGNYTCVASNMEGKAQKNYILFLQVPPSIAGAEVPSEVSVLLGENVELVCNADGIPTPRLQWLRDGKPIVNGETERISVTAEGSTLNIYRALTSDMGKYTCVATNPAGEEDRIFNLNVYVPPKIRGSEDEAEKLMALVDTSVNIECKAMGTPPPQINWLKNGLPLPLSSHIRLLSAGQVVRIVRAQVSDVAVYTCVASNRAGVDSKHYSLQVLVPPNMDNAMGTEEITIVKGSSTSMTCFTDGTPSPSMSWFRDGQPLVLDAHLTISTQGMVLQLIKAEPEDAGKYTCVASNDAGEISKHFVLKVLEPPHINGSEGPGEVSVIVNDPLELTCIASGIPAPKVSWMKDGRPFVQTDQVQILEGGAILRVSSAQVEDTGRYTCLASSPAGDDDREYLVRVHVPPNIAGMDEPQDFTVLRNRQVTLECKSDAVPPPVIMWLKNGERYLQINNADLGDTANYTCVASNIAGKTTREFILTVNVPPSITGGPQSLVTLLNKSVVLECYAEGVPTPRIAWRKDGAVLAGSHSRYSILESGFLHIQSAHVTDTGRYLCMATNVAGTDLPPSIAPGPTNITVTVNVQTTLACEATGIPKPSINWRKNGQLLNVDQNQNSYRLLSSGSLVIISPSVDDTARYECTVTSDAGEDKRTVDLTVQVPPTIADEPMEFLVTRRAPAVMTCTASGVPVPSIHWTKNGIRLLPRGDGYRILTSEPPVIQPQPSELDVILNNPISLPCEATGIPSPFITWQKEGINVIASGKSLAVLPSGSLHISRAVREDAGTYMCVAQNPAGTALGKIKLNVQVPPAISSHQKEYVTAVDKPVSLLCEAEGFPPPDITWHKDGHALTESLRQRILSSGALQIAFAQPDDAGQYTCMAANVAGSSSMSTTLTVHVPPRIQSTEVHYTVNENSQVVLPCVADGIPTPAIHWGKNSVLIANLLGKSTTRPDGELLLENVVLEDSGTYTCVATNAAGEDTHTVTLTVHSLPTFTELPGDLSLNKGEKLRLSCKATGIPLPKLTWTFNNNIIPAHFDSVNGHSELVIERVSTEDSGTYVCTAENSVGFVKAIGFVYVKEPPVFKGDYPSNWVEPLGGNAILNCEVRGDPAPTIQWSRKGADIETNHRIQQLGNGSLAIYGTVNEDAGDYTCVAANEAGVVERSMSLTLQSPPIITLEPVETVVDAGGRAVLDCQATGEPQPTITWSRQGHPIPWDNRLTVLSNSSLYIAAARKEDTSEYECVARNLMGSVLVRVPIIVQGPAVSHVEKASKRGADCATTHFQPMAGGPAKGQIQRHDTVKRSCVQWMVTGQNGVSGKNAQEAVGMATKPGPELAVTHRLSTAGSHVRGMRWKPSCVTLGLAQFMECGVFGSLGVHAAKVVGKAVRQEQDFATTHLHHLGEPTAAEQKLRCKSAMRGTVQLTASGRLGPVGAPARSPVAEEPGRERGPALTPRHSMEEASVKGVISRVIFAIVILVQLMVTGAHGVAGVHAAELAMEGRCEGTARVTTHVPPMEEEPVGGQIPRSRGATLTCVLMEVGEHGRVGATVLSLAEEVKGCGSGYVTIQCHPKVAVPVLEMPLRYPDAIRRHVQRARGSVIGNINDVEFGIAFLDATITDSPNSDTRIIQAKITNVPRSLGSAMRKIISILNPIYWTTAKEIGEAVNGFTLTNAVLRMTHVARGLDSDGALLLDVIVSGYVLQLPSPAEVSMKDYTEDYIQTGPGQLYAYSTRLFTIDGVSVPYTWNHTIFYDQAWGKMPFLVETLHASSVESNYNQLEETLGFKIHASISKGERSNQCPSGFTLDSLGPFCTDEDECAAGNPCSHTCHNAMGAYYCSCPKGLTIAADGRTCQDIDECALGGHTCHAGQDCDNTIGSYRCVVHCGTGFRRTSDGLSCQDINECQESSPCHQRCFNVIGSFHCGCEAGYQLKGRKCIDVNECRQNVCRQDQHCKNTRGGFKCIDLCPNGMTKAENGTCVDINECKDGTHQCRYNQICENTRGSYRCACPRGYRSQGAGRPCIADINECEQVPKLCAHQCSNSPGSFKCVCPPGQHLLGDGKSCAGLERLSDYGTQYSSSNLARFSPVRSDYQPPQHYRQHTQLYSSYSEYRNSRASFSRNRRTLRKTCPEGSEANHETCVDIDECQNRDTCQHECKNTIGSYQCVCPPGYRLMLNGKTCQDVDECLEQNVRCGPNRMCFNMRGSYQCIDTPCPPNYQRDPNCPPNDLECTLSPYALEYKLVSLPFGIAANQDLIRLVAYTQDGVMHPRTTFLMVDEEPTVPFALRDENLKGVVYTTRPLREAETYRMKVRALSYSANGTIEYQTTFIVYIAVSAYPY</sequence>
<dbReference type="PROSITE" id="PS50993">
    <property type="entry name" value="NIDOGEN_G2"/>
    <property type="match status" value="1"/>
</dbReference>
<feature type="domain" description="Ig-like" evidence="26">
    <location>
        <begin position="431"/>
        <end position="520"/>
    </location>
</feature>
<dbReference type="PROSITE" id="PS50026">
    <property type="entry name" value="EGF_3"/>
    <property type="match status" value="5"/>
</dbReference>
<dbReference type="CDD" id="cd00054">
    <property type="entry name" value="EGF_CA"/>
    <property type="match status" value="8"/>
</dbReference>
<dbReference type="InterPro" id="IPR013098">
    <property type="entry name" value="Ig_I-set"/>
</dbReference>
<dbReference type="InterPro" id="IPR013106">
    <property type="entry name" value="Ig_V-set"/>
</dbReference>
<dbReference type="GO" id="GO:0030424">
    <property type="term" value="C:axon"/>
    <property type="evidence" value="ECO:0007669"/>
    <property type="project" value="TreeGrafter"/>
</dbReference>
<dbReference type="PROSITE" id="PS00010">
    <property type="entry name" value="ASX_HYDROXYL"/>
    <property type="match status" value="5"/>
</dbReference>
<dbReference type="CDD" id="cd00096">
    <property type="entry name" value="Ig"/>
    <property type="match status" value="6"/>
</dbReference>
<feature type="domain" description="Ig-like" evidence="26">
    <location>
        <begin position="618"/>
        <end position="709"/>
    </location>
</feature>
<evidence type="ECO:0000256" key="11">
    <source>
        <dbReference type="ARBA" id="ARBA00022729"/>
    </source>
</evidence>
<organism evidence="28 29">
    <name type="scientific">Myodes glareolus</name>
    <name type="common">Bank vole</name>
    <name type="synonym">Clethrionomys glareolus</name>
    <dbReference type="NCBI Taxonomy" id="447135"/>
    <lineage>
        <taxon>Eukaryota</taxon>
        <taxon>Metazoa</taxon>
        <taxon>Chordata</taxon>
        <taxon>Craniata</taxon>
        <taxon>Vertebrata</taxon>
        <taxon>Euteleostomi</taxon>
        <taxon>Mammalia</taxon>
        <taxon>Eutheria</taxon>
        <taxon>Euarchontoglires</taxon>
        <taxon>Glires</taxon>
        <taxon>Rodentia</taxon>
        <taxon>Myomorpha</taxon>
        <taxon>Muroidea</taxon>
        <taxon>Cricetidae</taxon>
        <taxon>Arvicolinae</taxon>
        <taxon>Myodes</taxon>
    </lineage>
</organism>
<dbReference type="InterPro" id="IPR000152">
    <property type="entry name" value="EGF-type_Asp/Asn_hydroxyl_site"/>
</dbReference>
<dbReference type="GO" id="GO:0008046">
    <property type="term" value="F:axon guidance receptor activity"/>
    <property type="evidence" value="ECO:0007669"/>
    <property type="project" value="TreeGrafter"/>
</dbReference>
<keyword evidence="5" id="KW-0963">Cytoplasm</keyword>
<dbReference type="GO" id="GO:0070161">
    <property type="term" value="C:anchoring junction"/>
    <property type="evidence" value="ECO:0007669"/>
    <property type="project" value="UniProtKB-SubCell"/>
</dbReference>
<dbReference type="SMART" id="SM00179">
    <property type="entry name" value="EGF_CA"/>
    <property type="match status" value="8"/>
</dbReference>
<feature type="domain" description="Ig-like" evidence="26">
    <location>
        <begin position="1947"/>
        <end position="2035"/>
    </location>
</feature>
<feature type="domain" description="Ig-like" evidence="26">
    <location>
        <begin position="787"/>
        <end position="881"/>
    </location>
</feature>
<dbReference type="SMART" id="SM00682">
    <property type="entry name" value="G2F"/>
    <property type="match status" value="1"/>
</dbReference>
<dbReference type="EMBL" id="JBBHLL010000041">
    <property type="protein sequence ID" value="KAK7825222.1"/>
    <property type="molecule type" value="Genomic_DNA"/>
</dbReference>
<evidence type="ECO:0000256" key="22">
    <source>
        <dbReference type="ARBA" id="ARBA00080303"/>
    </source>
</evidence>
<dbReference type="InterPro" id="IPR026823">
    <property type="entry name" value="cEGF"/>
</dbReference>
<dbReference type="FunFam" id="2.60.40.10:FF:000726">
    <property type="entry name" value="Hemicentin 1"/>
    <property type="match status" value="1"/>
</dbReference>
<evidence type="ECO:0000256" key="6">
    <source>
        <dbReference type="ARBA" id="ARBA00022525"/>
    </source>
</evidence>
<dbReference type="FunFam" id="2.10.25.10:FF:000352">
    <property type="entry name" value="Hemicentin 1"/>
    <property type="match status" value="1"/>
</dbReference>
<keyword evidence="15" id="KW-0965">Cell junction</keyword>
<evidence type="ECO:0000256" key="21">
    <source>
        <dbReference type="ARBA" id="ARBA00072385"/>
    </source>
</evidence>
<dbReference type="PRINTS" id="PR01832">
    <property type="entry name" value="VEGFRECEPTOR"/>
</dbReference>
<evidence type="ECO:0000256" key="5">
    <source>
        <dbReference type="ARBA" id="ARBA00022490"/>
    </source>
</evidence>
<dbReference type="InterPro" id="IPR006605">
    <property type="entry name" value="G2_nidogen/fibulin_G2F"/>
</dbReference>
<feature type="domain" description="Ig-like" evidence="26">
    <location>
        <begin position="1168"/>
        <end position="1258"/>
    </location>
</feature>
<evidence type="ECO:0000259" key="26">
    <source>
        <dbReference type="PROSITE" id="PS50835"/>
    </source>
</evidence>
<reference evidence="28 29" key="1">
    <citation type="journal article" date="2023" name="bioRxiv">
        <title>Conserved and derived expression patterns and positive selection on dental genes reveal complex evolutionary context of ever-growing rodent molars.</title>
        <authorList>
            <person name="Calamari Z.T."/>
            <person name="Song A."/>
            <person name="Cohen E."/>
            <person name="Akter M."/>
            <person name="Roy R.D."/>
            <person name="Hallikas O."/>
            <person name="Christensen M.M."/>
            <person name="Li P."/>
            <person name="Marangoni P."/>
            <person name="Jernvall J."/>
            <person name="Klein O.D."/>
        </authorList>
    </citation>
    <scope>NUCLEOTIDE SEQUENCE [LARGE SCALE GENOMIC DNA]</scope>
    <source>
        <strain evidence="28">V071</strain>
    </source>
</reference>
<evidence type="ECO:0000256" key="15">
    <source>
        <dbReference type="ARBA" id="ARBA00022949"/>
    </source>
</evidence>
<dbReference type="Pfam" id="PF13927">
    <property type="entry name" value="Ig_3"/>
    <property type="match status" value="10"/>
</dbReference>
<feature type="domain" description="Ig-like" evidence="26">
    <location>
        <begin position="1"/>
        <end position="81"/>
    </location>
</feature>
<accession>A0AAW0JFF9</accession>
<keyword evidence="6" id="KW-0964">Secreted</keyword>
<feature type="domain" description="Ig-like" evidence="26">
    <location>
        <begin position="2307"/>
        <end position="2394"/>
    </location>
</feature>
<evidence type="ECO:0000256" key="24">
    <source>
        <dbReference type="SAM" id="MobiDB-lite"/>
    </source>
</evidence>
<keyword evidence="16 23" id="KW-1015">Disulfide bond</keyword>
<dbReference type="FunFam" id="2.60.40.10:FF:000130">
    <property type="entry name" value="Hemicentin 1"/>
    <property type="match status" value="4"/>
</dbReference>
<feature type="domain" description="Nidogen G2 beta-barrel" evidence="27">
    <location>
        <begin position="2814"/>
        <end position="3022"/>
    </location>
</feature>
<dbReference type="InterPro" id="IPR003598">
    <property type="entry name" value="Ig_sub2"/>
</dbReference>
<keyword evidence="13" id="KW-0106">Calcium</keyword>
<dbReference type="SUPFAM" id="SSF57184">
    <property type="entry name" value="Growth factor receptor domain"/>
    <property type="match status" value="2"/>
</dbReference>
<dbReference type="FunFam" id="2.60.40.10:FF:000594">
    <property type="entry name" value="Hemicentin 1"/>
    <property type="match status" value="1"/>
</dbReference>
<dbReference type="InterPro" id="IPR000742">
    <property type="entry name" value="EGF"/>
</dbReference>
<dbReference type="FunFam" id="2.10.25.10:FF:000210">
    <property type="entry name" value="Hemicentin 1"/>
    <property type="match status" value="1"/>
</dbReference>
<evidence type="ECO:0000256" key="18">
    <source>
        <dbReference type="ARBA" id="ARBA00023306"/>
    </source>
</evidence>
<dbReference type="InterPro" id="IPR049883">
    <property type="entry name" value="NOTCH1_EGF-like"/>
</dbReference>
<feature type="domain" description="Ig-like" evidence="26">
    <location>
        <begin position="1452"/>
        <end position="1534"/>
    </location>
</feature>
<feature type="domain" description="Ig-like" evidence="26">
    <location>
        <begin position="1545"/>
        <end position="1633"/>
    </location>
</feature>
<evidence type="ECO:0000256" key="17">
    <source>
        <dbReference type="ARBA" id="ARBA00023180"/>
    </source>
</evidence>
<dbReference type="PROSITE" id="PS01187">
    <property type="entry name" value="EGF_CA"/>
    <property type="match status" value="2"/>
</dbReference>
<evidence type="ECO:0000313" key="29">
    <source>
        <dbReference type="Proteomes" id="UP001488838"/>
    </source>
</evidence>
<feature type="domain" description="Ig-like" evidence="26">
    <location>
        <begin position="1263"/>
        <end position="1353"/>
    </location>
</feature>
<dbReference type="FunFam" id="2.10.25.10:FF:000238">
    <property type="entry name" value="Hemicentin 1"/>
    <property type="match status" value="1"/>
</dbReference>
<dbReference type="SUPFAM" id="SSF54511">
    <property type="entry name" value="GFP-like"/>
    <property type="match status" value="1"/>
</dbReference>
<dbReference type="FunFam" id="2.60.40.10:FF:001313">
    <property type="entry name" value="Hemicentin 1"/>
    <property type="match status" value="1"/>
</dbReference>
<feature type="disulfide bond" evidence="23">
    <location>
        <begin position="3040"/>
        <end position="3050"/>
    </location>
</feature>
<dbReference type="PANTHER" id="PTHR45080:SF28">
    <property type="entry name" value="HEMICENTIN-2"/>
    <property type="match status" value="1"/>
</dbReference>
<dbReference type="PROSITE" id="PS50835">
    <property type="entry name" value="IG_LIKE"/>
    <property type="match status" value="27"/>
</dbReference>
<feature type="disulfide bond" evidence="23">
    <location>
        <begin position="3366"/>
        <end position="3376"/>
    </location>
</feature>
<dbReference type="FunFam" id="2.60.40.10:FF:000285">
    <property type="entry name" value="Hemicentin 1"/>
    <property type="match status" value="2"/>
</dbReference>
<feature type="domain" description="Ig-like" evidence="26">
    <location>
        <begin position="1892"/>
        <end position="1929"/>
    </location>
</feature>
<dbReference type="SMART" id="SM00406">
    <property type="entry name" value="IGv"/>
    <property type="match status" value="13"/>
</dbReference>
<dbReference type="InterPro" id="IPR050958">
    <property type="entry name" value="Cell_Adh-Cytoskel_Orgn"/>
</dbReference>
<feature type="domain" description="Ig-like" evidence="26">
    <location>
        <begin position="94"/>
        <end position="165"/>
    </location>
</feature>
<dbReference type="SUPFAM" id="SSF48726">
    <property type="entry name" value="Immunoglobulin"/>
    <property type="match status" value="28"/>
</dbReference>
<evidence type="ECO:0000256" key="20">
    <source>
        <dbReference type="ARBA" id="ARBA00053381"/>
    </source>
</evidence>
<feature type="region of interest" description="Disordered" evidence="24">
    <location>
        <begin position="2650"/>
        <end position="2681"/>
    </location>
</feature>
<evidence type="ECO:0000256" key="19">
    <source>
        <dbReference type="ARBA" id="ARBA00023319"/>
    </source>
</evidence>
<dbReference type="Proteomes" id="UP001488838">
    <property type="component" value="Unassembled WGS sequence"/>
</dbReference>
<keyword evidence="10" id="KW-0132">Cell division</keyword>
<dbReference type="InterPro" id="IPR009017">
    <property type="entry name" value="GFP"/>
</dbReference>
<dbReference type="FunFam" id="2.10.25.10:FF:000383">
    <property type="entry name" value="Hemicentin 1"/>
    <property type="match status" value="1"/>
</dbReference>
<name>A0AAW0JFF9_MYOGA</name>
<feature type="domain" description="EGF-like" evidence="25">
    <location>
        <begin position="3201"/>
        <end position="3239"/>
    </location>
</feature>
<protein>
    <recommendedName>
        <fullName evidence="21">Hemicentin-1</fullName>
    </recommendedName>
    <alternativeName>
        <fullName evidence="22">Fibulin-6</fullName>
    </alternativeName>
</protein>
<evidence type="ECO:0000313" key="28">
    <source>
        <dbReference type="EMBL" id="KAK7825222.1"/>
    </source>
</evidence>
<dbReference type="FunFam" id="2.10.25.10:FF:000385">
    <property type="entry name" value="Hemicentin 1"/>
    <property type="match status" value="1"/>
</dbReference>
<dbReference type="Gene3D" id="2.60.40.10">
    <property type="entry name" value="Immunoglobulins"/>
    <property type="match status" value="28"/>
</dbReference>
<keyword evidence="29" id="KW-1185">Reference proteome</keyword>
<dbReference type="FunFam" id="2.60.40.10:FF:000279">
    <property type="entry name" value="Hemicentin 1"/>
    <property type="match status" value="1"/>
</dbReference>
<dbReference type="FunFam" id="2.10.25.10:FF:000371">
    <property type="entry name" value="Hemicentin 1"/>
    <property type="match status" value="1"/>
</dbReference>
<evidence type="ECO:0000256" key="7">
    <source>
        <dbReference type="ARBA" id="ARBA00022530"/>
    </source>
</evidence>
<gene>
    <name evidence="28" type="ORF">U0070_009711</name>
</gene>
<feature type="domain" description="Ig-like" evidence="26">
    <location>
        <begin position="172"/>
        <end position="258"/>
    </location>
</feature>
<feature type="domain" description="EGF-like" evidence="25">
    <location>
        <begin position="3036"/>
        <end position="3075"/>
    </location>
</feature>
<dbReference type="FunFam" id="2.60.40.10:FF:000699">
    <property type="entry name" value="Hemicentin 1"/>
    <property type="match status" value="1"/>
</dbReference>
<feature type="domain" description="EGF-like" evidence="25">
    <location>
        <begin position="3121"/>
        <end position="3158"/>
    </location>
</feature>
<dbReference type="InterPro" id="IPR001881">
    <property type="entry name" value="EGF-like_Ca-bd_dom"/>
</dbReference>
<dbReference type="GO" id="GO:0005509">
    <property type="term" value="F:calcium ion binding"/>
    <property type="evidence" value="ECO:0007669"/>
    <property type="project" value="InterPro"/>
</dbReference>
<dbReference type="Gene3D" id="2.40.155.10">
    <property type="entry name" value="Green fluorescent protein"/>
    <property type="match status" value="1"/>
</dbReference>
<dbReference type="SMART" id="SM00408">
    <property type="entry name" value="IGc2"/>
    <property type="match status" value="27"/>
</dbReference>
<evidence type="ECO:0000256" key="8">
    <source>
        <dbReference type="ARBA" id="ARBA00022536"/>
    </source>
</evidence>
<evidence type="ECO:0000256" key="14">
    <source>
        <dbReference type="ARBA" id="ARBA00022869"/>
    </source>
</evidence>
<keyword evidence="11" id="KW-0732">Signal</keyword>
<evidence type="ECO:0000259" key="27">
    <source>
        <dbReference type="PROSITE" id="PS50993"/>
    </source>
</evidence>
<evidence type="ECO:0000256" key="12">
    <source>
        <dbReference type="ARBA" id="ARBA00022737"/>
    </source>
</evidence>
<dbReference type="GO" id="GO:0043025">
    <property type="term" value="C:neuronal cell body"/>
    <property type="evidence" value="ECO:0007669"/>
    <property type="project" value="TreeGrafter"/>
</dbReference>
<keyword evidence="12" id="KW-0677">Repeat</keyword>
<feature type="domain" description="Ig-like" evidence="26">
    <location>
        <begin position="1638"/>
        <end position="1712"/>
    </location>
</feature>
<dbReference type="GO" id="GO:0051301">
    <property type="term" value="P:cell division"/>
    <property type="evidence" value="ECO:0007669"/>
    <property type="project" value="UniProtKB-KW"/>
</dbReference>
<dbReference type="FunFam" id="2.60.40.10:FF:001021">
    <property type="entry name" value="Hemicentin 1"/>
    <property type="match status" value="1"/>
</dbReference>
<dbReference type="InterPro" id="IPR018097">
    <property type="entry name" value="EGF_Ca-bd_CS"/>
</dbReference>
<dbReference type="FunFam" id="2.60.40.10:FF:000708">
    <property type="entry name" value="Hemicentin 1"/>
    <property type="match status" value="1"/>
</dbReference>
<evidence type="ECO:0000256" key="1">
    <source>
        <dbReference type="ARBA" id="ARBA00004282"/>
    </source>
</evidence>
<feature type="disulfide bond" evidence="23">
    <location>
        <begin position="3125"/>
        <end position="3135"/>
    </location>
</feature>
<dbReference type="FunFam" id="2.60.40.10:FF:000847">
    <property type="entry name" value="Hemicentin 1"/>
    <property type="match status" value="1"/>
</dbReference>
<dbReference type="FunFam" id="2.10.25.10:FF:000008">
    <property type="entry name" value="Signal peptide, CUB domain, EGF-like 2"/>
    <property type="match status" value="1"/>
</dbReference>
<feature type="domain" description="EGF-like" evidence="25">
    <location>
        <begin position="3362"/>
        <end position="3401"/>
    </location>
</feature>
<keyword evidence="8 23" id="KW-0245">EGF-like domain</keyword>
<dbReference type="FunFam" id="2.60.40.10:FF:000186">
    <property type="entry name" value="Hemicentin 1"/>
    <property type="match status" value="5"/>
</dbReference>
<dbReference type="PANTHER" id="PTHR45080">
    <property type="entry name" value="CONTACTIN 5"/>
    <property type="match status" value="1"/>
</dbReference>
<evidence type="ECO:0000256" key="23">
    <source>
        <dbReference type="PROSITE-ProRule" id="PRU00076"/>
    </source>
</evidence>
<feature type="domain" description="Ig-like" evidence="26">
    <location>
        <begin position="2399"/>
        <end position="2472"/>
    </location>
</feature>
<keyword evidence="18" id="KW-0131">Cell cycle</keyword>
<dbReference type="Gene3D" id="2.10.25.10">
    <property type="entry name" value="Laminin"/>
    <property type="match status" value="8"/>
</dbReference>
<feature type="domain" description="Ig-like" evidence="26">
    <location>
        <begin position="1358"/>
        <end position="1447"/>
    </location>
</feature>
<keyword evidence="14" id="KW-0084">Basement membrane</keyword>
<dbReference type="GO" id="GO:0032154">
    <property type="term" value="C:cleavage furrow"/>
    <property type="evidence" value="ECO:0007669"/>
    <property type="project" value="UniProtKB-SubCell"/>
</dbReference>
<comment type="function">
    <text evidence="20">Involved in transforming growth factor beta-mediated rearrangement of the podocyte cytoskeleton which includes reduction of F-actin fibers and broadening, flattening and elongation of podocytes. Plays a role in basement membrane organization. May promote cleavage furrow maturation during cytokinesis in preimplantation embryos. May play a role in the architecture of adhesive and flexible epithelial cell junctions. May play a role during myocardial remodeling by imparting an effect on cardiac fibroblast migration.</text>
</comment>
<dbReference type="SMART" id="SM00409">
    <property type="entry name" value="IG"/>
    <property type="match status" value="27"/>
</dbReference>
<evidence type="ECO:0000256" key="16">
    <source>
        <dbReference type="ARBA" id="ARBA00023157"/>
    </source>
</evidence>
<dbReference type="FunFam" id="2.60.40.10:FF:000824">
    <property type="entry name" value="Hemicentin 1"/>
    <property type="match status" value="1"/>
</dbReference>
<dbReference type="FunFam" id="2.60.40.10:FF:000750">
    <property type="entry name" value="Hemicentin 1"/>
    <property type="match status" value="1"/>
</dbReference>
<evidence type="ECO:0000256" key="3">
    <source>
        <dbReference type="ARBA" id="ARBA00004496"/>
    </source>
</evidence>
<feature type="domain" description="Ig-like" evidence="26">
    <location>
        <begin position="357"/>
        <end position="429"/>
    </location>
</feature>
<proteinExistence type="predicted"/>
<feature type="domain" description="Ig-like" evidence="26">
    <location>
        <begin position="2128"/>
        <end position="2214"/>
    </location>
</feature>
<keyword evidence="17" id="KW-0325">Glycoprotein</keyword>
<dbReference type="FunFam" id="2.60.40.10:FF:000973">
    <property type="entry name" value="Hemicentin 1"/>
    <property type="match status" value="1"/>
</dbReference>
<comment type="caution">
    <text evidence="28">The sequence shown here is derived from an EMBL/GenBank/DDBJ whole genome shotgun (WGS) entry which is preliminary data.</text>
</comment>
<keyword evidence="19" id="KW-0393">Immunoglobulin domain</keyword>
<feature type="domain" description="Ig-like" evidence="26">
    <location>
        <begin position="886"/>
        <end position="977"/>
    </location>
</feature>
<evidence type="ECO:0000256" key="4">
    <source>
        <dbReference type="ARBA" id="ARBA00004626"/>
    </source>
</evidence>
<dbReference type="FunFam" id="2.40.155.10:FF:000002">
    <property type="entry name" value="Hemicentin 1"/>
    <property type="match status" value="1"/>
</dbReference>
<feature type="domain" description="Ig-like" evidence="26">
    <location>
        <begin position="263"/>
        <end position="340"/>
    </location>
</feature>
<evidence type="ECO:0000256" key="13">
    <source>
        <dbReference type="ARBA" id="ARBA00022837"/>
    </source>
</evidence>
<dbReference type="Pfam" id="PF07679">
    <property type="entry name" value="I-set"/>
    <property type="match status" value="16"/>
</dbReference>
<dbReference type="FunFam" id="2.10.25.10:FF:000010">
    <property type="entry name" value="Pro-epidermal growth factor"/>
    <property type="match status" value="1"/>
</dbReference>
<dbReference type="GO" id="GO:0005737">
    <property type="term" value="C:cytoplasm"/>
    <property type="evidence" value="ECO:0007669"/>
    <property type="project" value="UniProtKB-SubCell"/>
</dbReference>
<dbReference type="SUPFAM" id="SSF57196">
    <property type="entry name" value="EGF/Laminin"/>
    <property type="match status" value="2"/>
</dbReference>
<feature type="domain" description="Ig-like" evidence="26">
    <location>
        <begin position="1717"/>
        <end position="1791"/>
    </location>
</feature>
<feature type="domain" description="EGF-like" evidence="25">
    <location>
        <begin position="3245"/>
        <end position="3285"/>
    </location>
</feature>
<dbReference type="FunFam" id="2.60.40.10:FF:001527">
    <property type="entry name" value="Hemicentin 1"/>
    <property type="match status" value="1"/>
</dbReference>
<dbReference type="Pfam" id="PF07474">
    <property type="entry name" value="G2F"/>
    <property type="match status" value="1"/>
</dbReference>
<feature type="domain" description="Ig-like" evidence="26">
    <location>
        <begin position="525"/>
        <end position="611"/>
    </location>
</feature>
<dbReference type="InterPro" id="IPR036179">
    <property type="entry name" value="Ig-like_dom_sf"/>
</dbReference>
<dbReference type="InterPro" id="IPR009030">
    <property type="entry name" value="Growth_fac_rcpt_cys_sf"/>
</dbReference>
<dbReference type="SMART" id="SM00181">
    <property type="entry name" value="EGF"/>
    <property type="match status" value="8"/>
</dbReference>
<feature type="domain" description="Ig-like" evidence="26">
    <location>
        <begin position="2038"/>
        <end position="2123"/>
    </location>
</feature>
<keyword evidence="9" id="KW-0716">Sensory transduction</keyword>
<dbReference type="Pfam" id="PF12662">
    <property type="entry name" value="cEGF"/>
    <property type="match status" value="1"/>
</dbReference>
<dbReference type="PROSITE" id="PS01186">
    <property type="entry name" value="EGF_2"/>
    <property type="match status" value="2"/>
</dbReference>
<dbReference type="InterPro" id="IPR013783">
    <property type="entry name" value="Ig-like_fold"/>
</dbReference>
<comment type="subcellular location">
    <subcellularLocation>
        <location evidence="1">Cell junction</location>
    </subcellularLocation>
    <subcellularLocation>
        <location evidence="4">Cleavage furrow</location>
    </subcellularLocation>
    <subcellularLocation>
        <location evidence="3">Cytoplasm</location>
    </subcellularLocation>
    <subcellularLocation>
        <location evidence="2">Secreted</location>
        <location evidence="2">Extracellular space</location>
        <location evidence="2">Extracellular matrix</location>
        <location evidence="2">Basement membrane</location>
    </subcellularLocation>
</comment>
<comment type="caution">
    <text evidence="23">Lacks conserved residue(s) required for the propagation of feature annotation.</text>
</comment>
<dbReference type="GO" id="GO:0005604">
    <property type="term" value="C:basement membrane"/>
    <property type="evidence" value="ECO:0007669"/>
    <property type="project" value="UniProtKB-SubCell"/>
</dbReference>
<feature type="domain" description="Ig-like" evidence="26">
    <location>
        <begin position="2219"/>
        <end position="2292"/>
    </location>
</feature>
<dbReference type="GO" id="GO:0050808">
    <property type="term" value="P:synapse organization"/>
    <property type="evidence" value="ECO:0007669"/>
    <property type="project" value="TreeGrafter"/>
</dbReference>
<keyword evidence="7" id="KW-0272">Extracellular matrix</keyword>
<dbReference type="CDD" id="cd00255">
    <property type="entry name" value="nidG2"/>
    <property type="match status" value="1"/>
</dbReference>
<evidence type="ECO:0000256" key="10">
    <source>
        <dbReference type="ARBA" id="ARBA00022618"/>
    </source>
</evidence>
<dbReference type="Pfam" id="PF07645">
    <property type="entry name" value="EGF_CA"/>
    <property type="match status" value="6"/>
</dbReference>
<feature type="domain" description="Ig-like" evidence="26">
    <location>
        <begin position="1799"/>
        <end position="1887"/>
    </location>
</feature>
<evidence type="ECO:0000256" key="9">
    <source>
        <dbReference type="ARBA" id="ARBA00022606"/>
    </source>
</evidence>
<dbReference type="GO" id="GO:0007156">
    <property type="term" value="P:homophilic cell adhesion via plasma membrane adhesion molecules"/>
    <property type="evidence" value="ECO:0007669"/>
    <property type="project" value="TreeGrafter"/>
</dbReference>
<evidence type="ECO:0000259" key="25">
    <source>
        <dbReference type="PROSITE" id="PS50026"/>
    </source>
</evidence>
<dbReference type="InterPro" id="IPR007110">
    <property type="entry name" value="Ig-like_dom"/>
</dbReference>
<dbReference type="FunFam" id="2.60.40.10:FF:001131">
    <property type="entry name" value="Hemicentin 1"/>
    <property type="match status" value="1"/>
</dbReference>
<feature type="domain" description="Ig-like" evidence="26">
    <location>
        <begin position="1074"/>
        <end position="1164"/>
    </location>
</feature>
<dbReference type="InterPro" id="IPR003599">
    <property type="entry name" value="Ig_sub"/>
</dbReference>
<feature type="domain" description="Ig-like" evidence="26">
    <location>
        <begin position="982"/>
        <end position="1069"/>
    </location>
</feature>
<evidence type="ECO:0000256" key="2">
    <source>
        <dbReference type="ARBA" id="ARBA00004302"/>
    </source>
</evidence>